<keyword evidence="4" id="KW-0804">Transcription</keyword>
<comment type="similarity">
    <text evidence="1">Belongs to the LysR transcriptional regulatory family.</text>
</comment>
<dbReference type="Pfam" id="PF03466">
    <property type="entry name" value="LysR_substrate"/>
    <property type="match status" value="1"/>
</dbReference>
<dbReference type="PANTHER" id="PTHR30346">
    <property type="entry name" value="TRANSCRIPTIONAL DUAL REGULATOR HCAR-RELATED"/>
    <property type="match status" value="1"/>
</dbReference>
<evidence type="ECO:0000256" key="4">
    <source>
        <dbReference type="ARBA" id="ARBA00023163"/>
    </source>
</evidence>
<keyword evidence="7" id="KW-1185">Reference proteome</keyword>
<evidence type="ECO:0000256" key="1">
    <source>
        <dbReference type="ARBA" id="ARBA00009437"/>
    </source>
</evidence>
<comment type="caution">
    <text evidence="6">The sequence shown here is derived from an EMBL/GenBank/DDBJ whole genome shotgun (WGS) entry which is preliminary data.</text>
</comment>
<accession>A0A7K1KTC9</accession>
<sequence>MFDFLLLQALCAVRDHGSLTGAAEALYITPSAVSQRIAKLERETGQPMVERAGRGVALTGAAMVLVGYGERILSLVDEAEAILEGHRGTVAGRLSVAGFSTAVRGLLPTALGAMRVRYPDLAVEVSELEPGTASTRVARGELDVAIVQDWFNAPLELPDGLLKAPLLDDVVDIALPDSHRLAGCAVVGVEELAGEEWITWPVGAVCHGWLLRTFAEPRVVHTAAEHPTQLALVAAGLGVCVLPRLGRDEVPPGVTVAEVRPVLSRHVYAVWRREAARRPAIGAMVEELAAAAGYGAAILERN</sequence>
<evidence type="ECO:0000313" key="7">
    <source>
        <dbReference type="Proteomes" id="UP000432015"/>
    </source>
</evidence>
<dbReference type="CDD" id="cd08423">
    <property type="entry name" value="PBP2_LTTR_like_6"/>
    <property type="match status" value="1"/>
</dbReference>
<keyword evidence="3" id="KW-0238">DNA-binding</keyword>
<dbReference type="InterPro" id="IPR036390">
    <property type="entry name" value="WH_DNA-bd_sf"/>
</dbReference>
<dbReference type="RefSeq" id="WP_312874254.1">
    <property type="nucleotide sequence ID" value="NZ_WOFH01000001.1"/>
</dbReference>
<evidence type="ECO:0000259" key="5">
    <source>
        <dbReference type="PROSITE" id="PS50931"/>
    </source>
</evidence>
<reference evidence="6 7" key="1">
    <citation type="submission" date="2019-11" db="EMBL/GenBank/DDBJ databases">
        <authorList>
            <person name="Cao P."/>
        </authorList>
    </citation>
    <scope>NUCLEOTIDE SEQUENCE [LARGE SCALE GENOMIC DNA]</scope>
    <source>
        <strain evidence="6 7">NEAU-AAG5</strain>
    </source>
</reference>
<dbReference type="SUPFAM" id="SSF53850">
    <property type="entry name" value="Periplasmic binding protein-like II"/>
    <property type="match status" value="1"/>
</dbReference>
<dbReference type="GO" id="GO:0032993">
    <property type="term" value="C:protein-DNA complex"/>
    <property type="evidence" value="ECO:0007669"/>
    <property type="project" value="TreeGrafter"/>
</dbReference>
<dbReference type="GO" id="GO:0003677">
    <property type="term" value="F:DNA binding"/>
    <property type="evidence" value="ECO:0007669"/>
    <property type="project" value="UniProtKB-KW"/>
</dbReference>
<evidence type="ECO:0000256" key="2">
    <source>
        <dbReference type="ARBA" id="ARBA00023015"/>
    </source>
</evidence>
<dbReference type="EMBL" id="WOFH01000001">
    <property type="protein sequence ID" value="MUN35444.1"/>
    <property type="molecule type" value="Genomic_DNA"/>
</dbReference>
<dbReference type="SUPFAM" id="SSF46785">
    <property type="entry name" value="Winged helix' DNA-binding domain"/>
    <property type="match status" value="1"/>
</dbReference>
<protein>
    <submittedName>
        <fullName evidence="6">LysR family transcriptional regulator</fullName>
    </submittedName>
</protein>
<name>A0A7K1KTC9_9ACTN</name>
<feature type="domain" description="HTH lysR-type" evidence="5">
    <location>
        <begin position="2"/>
        <end position="59"/>
    </location>
</feature>
<proteinExistence type="inferred from homology"/>
<organism evidence="6 7">
    <name type="scientific">Actinomadura litoris</name>
    <dbReference type="NCBI Taxonomy" id="2678616"/>
    <lineage>
        <taxon>Bacteria</taxon>
        <taxon>Bacillati</taxon>
        <taxon>Actinomycetota</taxon>
        <taxon>Actinomycetes</taxon>
        <taxon>Streptosporangiales</taxon>
        <taxon>Thermomonosporaceae</taxon>
        <taxon>Actinomadura</taxon>
    </lineage>
</organism>
<dbReference type="Gene3D" id="1.10.10.10">
    <property type="entry name" value="Winged helix-like DNA-binding domain superfamily/Winged helix DNA-binding domain"/>
    <property type="match status" value="1"/>
</dbReference>
<dbReference type="PANTHER" id="PTHR30346:SF29">
    <property type="entry name" value="LYSR SUBSTRATE-BINDING"/>
    <property type="match status" value="1"/>
</dbReference>
<dbReference type="InterPro" id="IPR000847">
    <property type="entry name" value="LysR_HTH_N"/>
</dbReference>
<dbReference type="AlphaFoldDB" id="A0A7K1KTC9"/>
<dbReference type="GO" id="GO:0003700">
    <property type="term" value="F:DNA-binding transcription factor activity"/>
    <property type="evidence" value="ECO:0007669"/>
    <property type="project" value="InterPro"/>
</dbReference>
<dbReference type="PROSITE" id="PS50931">
    <property type="entry name" value="HTH_LYSR"/>
    <property type="match status" value="1"/>
</dbReference>
<gene>
    <name evidence="6" type="ORF">GNZ18_02350</name>
</gene>
<dbReference type="InterPro" id="IPR005119">
    <property type="entry name" value="LysR_subst-bd"/>
</dbReference>
<dbReference type="Pfam" id="PF00126">
    <property type="entry name" value="HTH_1"/>
    <property type="match status" value="1"/>
</dbReference>
<dbReference type="InterPro" id="IPR036388">
    <property type="entry name" value="WH-like_DNA-bd_sf"/>
</dbReference>
<evidence type="ECO:0000313" key="6">
    <source>
        <dbReference type="EMBL" id="MUN35444.1"/>
    </source>
</evidence>
<dbReference type="Proteomes" id="UP000432015">
    <property type="component" value="Unassembled WGS sequence"/>
</dbReference>
<evidence type="ECO:0000256" key="3">
    <source>
        <dbReference type="ARBA" id="ARBA00023125"/>
    </source>
</evidence>
<keyword evidence="2" id="KW-0805">Transcription regulation</keyword>
<dbReference type="Gene3D" id="3.40.190.10">
    <property type="entry name" value="Periplasmic binding protein-like II"/>
    <property type="match status" value="2"/>
</dbReference>